<feature type="non-terminal residue" evidence="1">
    <location>
        <position position="1"/>
    </location>
</feature>
<proteinExistence type="predicted"/>
<name>A0AAQ4ER74_AMBAM</name>
<gene>
    <name evidence="1" type="ORF">V5799_029412</name>
</gene>
<reference evidence="1 2" key="1">
    <citation type="journal article" date="2023" name="Arcadia Sci">
        <title>De novo assembly of a long-read Amblyomma americanum tick genome.</title>
        <authorList>
            <person name="Chou S."/>
            <person name="Poskanzer K.E."/>
            <person name="Rollins M."/>
            <person name="Thuy-Boun P.S."/>
        </authorList>
    </citation>
    <scope>NUCLEOTIDE SEQUENCE [LARGE SCALE GENOMIC DNA]</scope>
    <source>
        <strain evidence="1">F_SG_1</strain>
        <tissue evidence="1">Salivary glands</tissue>
    </source>
</reference>
<comment type="caution">
    <text evidence="1">The sequence shown here is derived from an EMBL/GenBank/DDBJ whole genome shotgun (WGS) entry which is preliminary data.</text>
</comment>
<evidence type="ECO:0000313" key="1">
    <source>
        <dbReference type="EMBL" id="KAK8777242.1"/>
    </source>
</evidence>
<protein>
    <submittedName>
        <fullName evidence="1">Uncharacterized protein</fullName>
    </submittedName>
</protein>
<accession>A0AAQ4ER74</accession>
<sequence>VTGDTAVARWRTEGARARGGESAVLSNLQAPSKVICRPDESAQCSTPQGGSFRAV</sequence>
<dbReference type="EMBL" id="JARKHS020012061">
    <property type="protein sequence ID" value="KAK8777242.1"/>
    <property type="molecule type" value="Genomic_DNA"/>
</dbReference>
<dbReference type="AlphaFoldDB" id="A0AAQ4ER74"/>
<dbReference type="Proteomes" id="UP001321473">
    <property type="component" value="Unassembled WGS sequence"/>
</dbReference>
<evidence type="ECO:0000313" key="2">
    <source>
        <dbReference type="Proteomes" id="UP001321473"/>
    </source>
</evidence>
<keyword evidence="2" id="KW-1185">Reference proteome</keyword>
<organism evidence="1 2">
    <name type="scientific">Amblyomma americanum</name>
    <name type="common">Lone star tick</name>
    <dbReference type="NCBI Taxonomy" id="6943"/>
    <lineage>
        <taxon>Eukaryota</taxon>
        <taxon>Metazoa</taxon>
        <taxon>Ecdysozoa</taxon>
        <taxon>Arthropoda</taxon>
        <taxon>Chelicerata</taxon>
        <taxon>Arachnida</taxon>
        <taxon>Acari</taxon>
        <taxon>Parasitiformes</taxon>
        <taxon>Ixodida</taxon>
        <taxon>Ixodoidea</taxon>
        <taxon>Ixodidae</taxon>
        <taxon>Amblyomminae</taxon>
        <taxon>Amblyomma</taxon>
    </lineage>
</organism>